<dbReference type="PROSITE" id="PS01229">
    <property type="entry name" value="COF_2"/>
    <property type="match status" value="1"/>
</dbReference>
<dbReference type="GO" id="GO:0000287">
    <property type="term" value="F:magnesium ion binding"/>
    <property type="evidence" value="ECO:0007669"/>
    <property type="project" value="TreeGrafter"/>
</dbReference>
<dbReference type="Proteomes" id="UP000078582">
    <property type="component" value="Chromosome"/>
</dbReference>
<dbReference type="NCBIfam" id="TIGR01484">
    <property type="entry name" value="HAD-SF-IIB"/>
    <property type="match status" value="1"/>
</dbReference>
<name>A0A192H2J5_9LACO</name>
<dbReference type="Pfam" id="PF08282">
    <property type="entry name" value="Hydrolase_3"/>
    <property type="match status" value="1"/>
</dbReference>
<dbReference type="AlphaFoldDB" id="A0A192H2J5"/>
<dbReference type="Gene3D" id="3.40.50.1000">
    <property type="entry name" value="HAD superfamily/HAD-like"/>
    <property type="match status" value="1"/>
</dbReference>
<dbReference type="Gene3D" id="3.30.1240.10">
    <property type="match status" value="1"/>
</dbReference>
<dbReference type="RefSeq" id="WP_068280450.1">
    <property type="nucleotide sequence ID" value="NZ_CP014873.1"/>
</dbReference>
<dbReference type="CDD" id="cd07516">
    <property type="entry name" value="HAD_Pase"/>
    <property type="match status" value="1"/>
</dbReference>
<dbReference type="SFLD" id="SFLDS00003">
    <property type="entry name" value="Haloacid_Dehalogenase"/>
    <property type="match status" value="1"/>
</dbReference>
<evidence type="ECO:0000313" key="2">
    <source>
        <dbReference type="Proteomes" id="UP000078582"/>
    </source>
</evidence>
<dbReference type="NCBIfam" id="TIGR00099">
    <property type="entry name" value="Cof-subfamily"/>
    <property type="match status" value="1"/>
</dbReference>
<dbReference type="STRING" id="375175.AYR53_09835"/>
<accession>A0A192H2J5</accession>
<reference evidence="1 2" key="1">
    <citation type="submission" date="2016-03" db="EMBL/GenBank/DDBJ databases">
        <title>Pediococcus and Lactobacillus from brewery environment - whole genome sequencing and assembly.</title>
        <authorList>
            <person name="Behr J."/>
            <person name="Geissler A.J."/>
            <person name="Vogel R.F."/>
        </authorList>
    </citation>
    <scope>NUCLEOTIDE SEQUENCE [LARGE SCALE GENOMIC DNA]</scope>
    <source>
        <strain evidence="1 2">TMW 1.1989</strain>
    </source>
</reference>
<protein>
    <submittedName>
        <fullName evidence="1">Haloacid dehalogenase</fullName>
    </submittedName>
</protein>
<dbReference type="GeneID" id="42982555"/>
<dbReference type="InterPro" id="IPR006379">
    <property type="entry name" value="HAD-SF_hydro_IIB"/>
</dbReference>
<organism evidence="1 2">
    <name type="scientific">Loigolactobacillus backii</name>
    <dbReference type="NCBI Taxonomy" id="375175"/>
    <lineage>
        <taxon>Bacteria</taxon>
        <taxon>Bacillati</taxon>
        <taxon>Bacillota</taxon>
        <taxon>Bacilli</taxon>
        <taxon>Lactobacillales</taxon>
        <taxon>Lactobacillaceae</taxon>
        <taxon>Loigolactobacillus</taxon>
    </lineage>
</organism>
<dbReference type="GO" id="GO:0016791">
    <property type="term" value="F:phosphatase activity"/>
    <property type="evidence" value="ECO:0007669"/>
    <property type="project" value="TreeGrafter"/>
</dbReference>
<dbReference type="SFLD" id="SFLDG01140">
    <property type="entry name" value="C2.B:_Phosphomannomutase_and_P"/>
    <property type="match status" value="1"/>
</dbReference>
<dbReference type="GO" id="GO:0005829">
    <property type="term" value="C:cytosol"/>
    <property type="evidence" value="ECO:0007669"/>
    <property type="project" value="TreeGrafter"/>
</dbReference>
<dbReference type="InterPro" id="IPR023214">
    <property type="entry name" value="HAD_sf"/>
</dbReference>
<evidence type="ECO:0000313" key="1">
    <source>
        <dbReference type="EMBL" id="ANK63034.1"/>
    </source>
</evidence>
<dbReference type="PANTHER" id="PTHR10000:SF8">
    <property type="entry name" value="HAD SUPERFAMILY HYDROLASE-LIKE, TYPE 3"/>
    <property type="match status" value="1"/>
</dbReference>
<sequence>MIKMIALDLDGTLLNSQKQISPRTVATLHRLQQQGLKIVLCTGRAINAISDYLQQLNLMQAGEFVSTFNGALVRATMQKTPLLQINLAKSTMQPLFTFAQQVKWPVDVLDFEQVYHITDFGASLYQAMNPNLKVVATTATQLPEQHDYSKLVIATEPEQINQAVPRLPEELKAEFNVASSRTNLLEFVPKTVTKANALDVLLAHLGWDRGNLMAFGDQANDLSMIAAANVGVAMANAIPAVKAVAGQTTLTNDQDGVAVFLDDYFQLN</sequence>
<gene>
    <name evidence="1" type="ORF">AYR53_09835</name>
</gene>
<dbReference type="PANTHER" id="PTHR10000">
    <property type="entry name" value="PHOSPHOSERINE PHOSPHATASE"/>
    <property type="match status" value="1"/>
</dbReference>
<keyword evidence="2" id="KW-1185">Reference proteome</keyword>
<dbReference type="SUPFAM" id="SSF56784">
    <property type="entry name" value="HAD-like"/>
    <property type="match status" value="1"/>
</dbReference>
<dbReference type="InterPro" id="IPR000150">
    <property type="entry name" value="Cof"/>
</dbReference>
<dbReference type="InterPro" id="IPR036412">
    <property type="entry name" value="HAD-like_sf"/>
</dbReference>
<dbReference type="OrthoDB" id="9790031at2"/>
<dbReference type="EMBL" id="CP014873">
    <property type="protein sequence ID" value="ANK63034.1"/>
    <property type="molecule type" value="Genomic_DNA"/>
</dbReference>
<proteinExistence type="predicted"/>
<dbReference type="SFLD" id="SFLDG01144">
    <property type="entry name" value="C2.B.4:_PGP_Like"/>
    <property type="match status" value="1"/>
</dbReference>